<organism evidence="2 3">
    <name type="scientific">Dendrobium chrysotoxum</name>
    <name type="common">Orchid</name>
    <dbReference type="NCBI Taxonomy" id="161865"/>
    <lineage>
        <taxon>Eukaryota</taxon>
        <taxon>Viridiplantae</taxon>
        <taxon>Streptophyta</taxon>
        <taxon>Embryophyta</taxon>
        <taxon>Tracheophyta</taxon>
        <taxon>Spermatophyta</taxon>
        <taxon>Magnoliopsida</taxon>
        <taxon>Liliopsida</taxon>
        <taxon>Asparagales</taxon>
        <taxon>Orchidaceae</taxon>
        <taxon>Epidendroideae</taxon>
        <taxon>Malaxideae</taxon>
        <taxon>Dendrobiinae</taxon>
        <taxon>Dendrobium</taxon>
    </lineage>
</organism>
<dbReference type="EMBL" id="JAGFBR010000009">
    <property type="protein sequence ID" value="KAH0462099.1"/>
    <property type="molecule type" value="Genomic_DNA"/>
</dbReference>
<keyword evidence="3" id="KW-1185">Reference proteome</keyword>
<accession>A0AAV7H220</accession>
<keyword evidence="1" id="KW-0472">Membrane</keyword>
<dbReference type="Proteomes" id="UP000775213">
    <property type="component" value="Unassembled WGS sequence"/>
</dbReference>
<proteinExistence type="predicted"/>
<name>A0AAV7H220_DENCH</name>
<protein>
    <submittedName>
        <fullName evidence="2">Uncharacterized protein</fullName>
    </submittedName>
</protein>
<keyword evidence="1" id="KW-0812">Transmembrane</keyword>
<evidence type="ECO:0000313" key="2">
    <source>
        <dbReference type="EMBL" id="KAH0462099.1"/>
    </source>
</evidence>
<dbReference type="AlphaFoldDB" id="A0AAV7H220"/>
<gene>
    <name evidence="2" type="ORF">IEQ34_009674</name>
</gene>
<comment type="caution">
    <text evidence="2">The sequence shown here is derived from an EMBL/GenBank/DDBJ whole genome shotgun (WGS) entry which is preliminary data.</text>
</comment>
<sequence length="212" mass="22448">MEVFPPFCGSCKRIGHAKGECRNLNHFPCILVLMALSLLMLIITVRKNIVVILDNLDNCAIHNIDVVHDDCGVLNANVVDFGSIIAEIGNVTGLVVDSAQLDFILPVGVPVYAEDKPAPSIDVLPSGDNIIGDDAIKVTNNCLTGPGTESIFAEEDFPPLPTSGGVIVARETINCMDNCVTSPTVSPNVHVDAVDGGCEVLSPWLVVVCLLC</sequence>
<keyword evidence="1" id="KW-1133">Transmembrane helix</keyword>
<evidence type="ECO:0000313" key="3">
    <source>
        <dbReference type="Proteomes" id="UP000775213"/>
    </source>
</evidence>
<reference evidence="2 3" key="1">
    <citation type="journal article" date="2021" name="Hortic Res">
        <title>Chromosome-scale assembly of the Dendrobium chrysotoxum genome enhances the understanding of orchid evolution.</title>
        <authorList>
            <person name="Zhang Y."/>
            <person name="Zhang G.Q."/>
            <person name="Zhang D."/>
            <person name="Liu X.D."/>
            <person name="Xu X.Y."/>
            <person name="Sun W.H."/>
            <person name="Yu X."/>
            <person name="Zhu X."/>
            <person name="Wang Z.W."/>
            <person name="Zhao X."/>
            <person name="Zhong W.Y."/>
            <person name="Chen H."/>
            <person name="Yin W.L."/>
            <person name="Huang T."/>
            <person name="Niu S.C."/>
            <person name="Liu Z.J."/>
        </authorList>
    </citation>
    <scope>NUCLEOTIDE SEQUENCE [LARGE SCALE GENOMIC DNA]</scope>
    <source>
        <strain evidence="2">Lindl</strain>
    </source>
</reference>
<feature type="transmembrane region" description="Helical" evidence="1">
    <location>
        <begin position="25"/>
        <end position="45"/>
    </location>
</feature>
<evidence type="ECO:0000256" key="1">
    <source>
        <dbReference type="SAM" id="Phobius"/>
    </source>
</evidence>